<gene>
    <name evidence="1" type="ORF">M422DRAFT_262382</name>
</gene>
<reference evidence="1 2" key="1">
    <citation type="submission" date="2014-06" db="EMBL/GenBank/DDBJ databases">
        <title>Evolutionary Origins and Diversification of the Mycorrhizal Mutualists.</title>
        <authorList>
            <consortium name="DOE Joint Genome Institute"/>
            <consortium name="Mycorrhizal Genomics Consortium"/>
            <person name="Kohler A."/>
            <person name="Kuo A."/>
            <person name="Nagy L.G."/>
            <person name="Floudas D."/>
            <person name="Copeland A."/>
            <person name="Barry K.W."/>
            <person name="Cichocki N."/>
            <person name="Veneault-Fourrey C."/>
            <person name="LaButti K."/>
            <person name="Lindquist E.A."/>
            <person name="Lipzen A."/>
            <person name="Lundell T."/>
            <person name="Morin E."/>
            <person name="Murat C."/>
            <person name="Riley R."/>
            <person name="Ohm R."/>
            <person name="Sun H."/>
            <person name="Tunlid A."/>
            <person name="Henrissat B."/>
            <person name="Grigoriev I.V."/>
            <person name="Hibbett D.S."/>
            <person name="Martin F."/>
        </authorList>
    </citation>
    <scope>NUCLEOTIDE SEQUENCE [LARGE SCALE GENOMIC DNA]</scope>
    <source>
        <strain evidence="1 2">SS14</strain>
    </source>
</reference>
<organism evidence="1 2">
    <name type="scientific">Sphaerobolus stellatus (strain SS14)</name>
    <dbReference type="NCBI Taxonomy" id="990650"/>
    <lineage>
        <taxon>Eukaryota</taxon>
        <taxon>Fungi</taxon>
        <taxon>Dikarya</taxon>
        <taxon>Basidiomycota</taxon>
        <taxon>Agaricomycotina</taxon>
        <taxon>Agaricomycetes</taxon>
        <taxon>Phallomycetidae</taxon>
        <taxon>Geastrales</taxon>
        <taxon>Sphaerobolaceae</taxon>
        <taxon>Sphaerobolus</taxon>
    </lineage>
</organism>
<sequence>MQAGTNETWAAAAEALQRPRALRVYSHAYPSRTTTTRSPPLNGQRLTNSNTLFDCIPHLIRLHNLTHVGGFSWDMTSIAGEKKAILEKLSVLTKLEYIGGWGQIHRLGGLLRRH</sequence>
<name>A0A0C9V1C6_SPHS4</name>
<dbReference type="EMBL" id="KN837189">
    <property type="protein sequence ID" value="KIJ35417.1"/>
    <property type="molecule type" value="Genomic_DNA"/>
</dbReference>
<keyword evidence="2" id="KW-1185">Reference proteome</keyword>
<proteinExistence type="predicted"/>
<dbReference type="AlphaFoldDB" id="A0A0C9V1C6"/>
<evidence type="ECO:0000313" key="1">
    <source>
        <dbReference type="EMBL" id="KIJ35417.1"/>
    </source>
</evidence>
<dbReference type="Proteomes" id="UP000054279">
    <property type="component" value="Unassembled WGS sequence"/>
</dbReference>
<evidence type="ECO:0000313" key="2">
    <source>
        <dbReference type="Proteomes" id="UP000054279"/>
    </source>
</evidence>
<accession>A0A0C9V1C6</accession>
<protein>
    <submittedName>
        <fullName evidence="1">Uncharacterized protein</fullName>
    </submittedName>
</protein>
<dbReference type="HOGENOM" id="CLU_2185604_0_0_1"/>